<dbReference type="AlphaFoldDB" id="A0A6G8QFU0"/>
<evidence type="ECO:0000256" key="1">
    <source>
        <dbReference type="ARBA" id="ARBA00008779"/>
    </source>
</evidence>
<dbReference type="InterPro" id="IPR024607">
    <property type="entry name" value="Sulfatase_CS"/>
</dbReference>
<feature type="modified residue" description="3-oxoalanine (Cys)" evidence="5">
    <location>
        <position position="107"/>
    </location>
</feature>
<feature type="domain" description="Sulfatase N-terminal" evidence="7">
    <location>
        <begin position="61"/>
        <end position="396"/>
    </location>
</feature>
<feature type="region of interest" description="Disordered" evidence="6">
    <location>
        <begin position="245"/>
        <end position="285"/>
    </location>
</feature>
<keyword evidence="4" id="KW-0325">Glycoprotein</keyword>
<evidence type="ECO:0000259" key="7">
    <source>
        <dbReference type="Pfam" id="PF00884"/>
    </source>
</evidence>
<reference evidence="8 9" key="1">
    <citation type="submission" date="2019-10" db="EMBL/GenBank/DDBJ databases">
        <title>Rubrobacter sp nov SCSIO 52090 isolated from a deep-sea sediment in the South China Sea.</title>
        <authorList>
            <person name="Chen R.W."/>
        </authorList>
    </citation>
    <scope>NUCLEOTIDE SEQUENCE [LARGE SCALE GENOMIC DNA]</scope>
    <source>
        <strain evidence="8 9">SCSIO 52909</strain>
        <plasmid evidence="8 9">unnamed1</plasmid>
    </source>
</reference>
<evidence type="ECO:0000256" key="4">
    <source>
        <dbReference type="ARBA" id="ARBA00023180"/>
    </source>
</evidence>
<dbReference type="EMBL" id="CP045120">
    <property type="protein sequence ID" value="QIN85365.1"/>
    <property type="molecule type" value="Genomic_DNA"/>
</dbReference>
<organism evidence="8 9">
    <name type="scientific">Rubrobacter tropicus</name>
    <dbReference type="NCBI Taxonomy" id="2653851"/>
    <lineage>
        <taxon>Bacteria</taxon>
        <taxon>Bacillati</taxon>
        <taxon>Actinomycetota</taxon>
        <taxon>Rubrobacteria</taxon>
        <taxon>Rubrobacterales</taxon>
        <taxon>Rubrobacteraceae</taxon>
        <taxon>Rubrobacter</taxon>
    </lineage>
</organism>
<dbReference type="KEGG" id="rub:GBA63_21880"/>
<dbReference type="InterPro" id="IPR012251">
    <property type="entry name" value="GlcNAc_6-SO4ase"/>
</dbReference>
<dbReference type="GO" id="GO:0016740">
    <property type="term" value="F:transferase activity"/>
    <property type="evidence" value="ECO:0007669"/>
    <property type="project" value="UniProtKB-KW"/>
</dbReference>
<dbReference type="PROSITE" id="PS00523">
    <property type="entry name" value="SULFATASE_1"/>
    <property type="match status" value="1"/>
</dbReference>
<evidence type="ECO:0000256" key="5">
    <source>
        <dbReference type="PIRSR" id="PIRSR036666-50"/>
    </source>
</evidence>
<keyword evidence="3 8" id="KW-0378">Hydrolase</keyword>
<evidence type="ECO:0000256" key="6">
    <source>
        <dbReference type="SAM" id="MobiDB-lite"/>
    </source>
</evidence>
<evidence type="ECO:0000256" key="3">
    <source>
        <dbReference type="ARBA" id="ARBA00022801"/>
    </source>
</evidence>
<evidence type="ECO:0000313" key="8">
    <source>
        <dbReference type="EMBL" id="QIN85365.1"/>
    </source>
</evidence>
<keyword evidence="2" id="KW-0732">Signal</keyword>
<sequence length="562" mass="62048">MARGGRGGLRGGAGLVRGTVPRAADPVRAAYLVLVSLLLASCLPSAEGQQPEPEKAEQDRPNVVLVVTDDLAARDLNPQTLKAMPNIRSLAEGGTTFENAFVTDSLCCPSRTTILRGQYAHNHQVLTNAPPLGGAEKFRVSGGDASTVATWLQEDGYRTSFFGKYLNGYFGDYVPPGWDEWYGVSGNFLSNSLNENGAIIDYDPERYHLDDVLADKASGYVRRTAGADPPFFTSDRPFLMWLGTKAPHQPATPAPRHEDAFGDAELPRPPSFDEADVSDKPGWVRDNVPLGSDQVAYMEELNRDRMRSMLAVDDMVGDLLDALRESNELDNTYVVFTSDNGFHMGEHRLGAGKWTAYEEDIRVPLIVRGPGVPEGKTLPHMVLNNDIAPTIADLAEVDPPDFVDGRSVVPLLDDTPTPEKDWRQRFLVEAVAERGAVPRPPFVDESRVVPLVTGDPLPRDWRKTSAGRAESGENWGRPWLKALRTKDYLFVEYKTGEHELYDLRKDPYELNNIYESAPPDLLERLNAQLDSLRQCERENCRTAEDGRSTRPAGAASREQGTG</sequence>
<dbReference type="Proteomes" id="UP000501452">
    <property type="component" value="Plasmid unnamed1"/>
</dbReference>
<dbReference type="PANTHER" id="PTHR43108:SF8">
    <property type="entry name" value="SD21168P"/>
    <property type="match status" value="1"/>
</dbReference>
<evidence type="ECO:0000313" key="9">
    <source>
        <dbReference type="Proteomes" id="UP000501452"/>
    </source>
</evidence>
<dbReference type="PANTHER" id="PTHR43108">
    <property type="entry name" value="N-ACETYLGLUCOSAMINE-6-SULFATASE FAMILY MEMBER"/>
    <property type="match status" value="1"/>
</dbReference>
<dbReference type="Gene3D" id="3.40.720.10">
    <property type="entry name" value="Alkaline Phosphatase, subunit A"/>
    <property type="match status" value="2"/>
</dbReference>
<keyword evidence="9" id="KW-1185">Reference proteome</keyword>
<keyword evidence="8" id="KW-0614">Plasmid</keyword>
<keyword evidence="8" id="KW-0808">Transferase</keyword>
<dbReference type="Pfam" id="PF00884">
    <property type="entry name" value="Sulfatase"/>
    <property type="match status" value="1"/>
</dbReference>
<name>A0A6G8QFU0_9ACTN</name>
<dbReference type="InterPro" id="IPR017850">
    <property type="entry name" value="Alkaline_phosphatase_core_sf"/>
</dbReference>
<gene>
    <name evidence="8" type="ORF">GBA63_21880</name>
</gene>
<comment type="similarity">
    <text evidence="1">Belongs to the sulfatase family.</text>
</comment>
<evidence type="ECO:0000256" key="2">
    <source>
        <dbReference type="ARBA" id="ARBA00022729"/>
    </source>
</evidence>
<dbReference type="CDD" id="cd16147">
    <property type="entry name" value="G6S"/>
    <property type="match status" value="1"/>
</dbReference>
<geneLocation type="plasmid" evidence="8 9">
    <name>unnamed1</name>
</geneLocation>
<proteinExistence type="inferred from homology"/>
<dbReference type="SUPFAM" id="SSF53649">
    <property type="entry name" value="Alkaline phosphatase-like"/>
    <property type="match status" value="1"/>
</dbReference>
<dbReference type="GO" id="GO:0008449">
    <property type="term" value="F:N-acetylglucosamine-6-sulfatase activity"/>
    <property type="evidence" value="ECO:0007669"/>
    <property type="project" value="InterPro"/>
</dbReference>
<accession>A0A6G8QFU0</accession>
<protein>
    <submittedName>
        <fullName evidence="8">Sulfatase-like hydrolase/transferase</fullName>
    </submittedName>
</protein>
<feature type="region of interest" description="Disordered" evidence="6">
    <location>
        <begin position="540"/>
        <end position="562"/>
    </location>
</feature>
<dbReference type="InterPro" id="IPR000917">
    <property type="entry name" value="Sulfatase_N"/>
</dbReference>
<dbReference type="GO" id="GO:0030203">
    <property type="term" value="P:glycosaminoglycan metabolic process"/>
    <property type="evidence" value="ECO:0007669"/>
    <property type="project" value="InterPro"/>
</dbReference>
<comment type="PTM">
    <text evidence="5">The conversion to 3-oxoalanine (also known as C-formylglycine, FGly), of a serine or cysteine residue in prokaryotes and of a cysteine residue in eukaryotes, is critical for catalytic activity.</text>
</comment>
<dbReference type="PIRSF" id="PIRSF036666">
    <property type="entry name" value="G6S"/>
    <property type="match status" value="1"/>
</dbReference>